<dbReference type="Proteomes" id="UP000190813">
    <property type="component" value="Unassembled WGS sequence"/>
</dbReference>
<gene>
    <name evidence="1" type="ORF">BAZ10_07400</name>
</gene>
<dbReference type="AlphaFoldDB" id="A0A1T3MHY6"/>
<keyword evidence="2" id="KW-1185">Reference proteome</keyword>
<organism evidence="1 2">
    <name type="scientific">Elizabethkingia occulta</name>
    <dbReference type="NCBI Taxonomy" id="1867263"/>
    <lineage>
        <taxon>Bacteria</taxon>
        <taxon>Pseudomonadati</taxon>
        <taxon>Bacteroidota</taxon>
        <taxon>Flavobacteriia</taxon>
        <taxon>Flavobacteriales</taxon>
        <taxon>Weeksellaceae</taxon>
        <taxon>Elizabethkingia</taxon>
    </lineage>
</organism>
<protein>
    <submittedName>
        <fullName evidence="1">Uncharacterized protein</fullName>
    </submittedName>
</protein>
<dbReference type="EMBL" id="MAHX01000016">
    <property type="protein sequence ID" value="OPC63891.1"/>
    <property type="molecule type" value="Genomic_DNA"/>
</dbReference>
<sequence length="81" mass="9479">MKPKKICKQNLRNKSVLRQATFARFKDKDYSELSINVKKIVVIRGFGSGRKYVKAVSKLYSREINDIDRFVHFAESLVKQD</sequence>
<evidence type="ECO:0000313" key="2">
    <source>
        <dbReference type="Proteomes" id="UP000190813"/>
    </source>
</evidence>
<evidence type="ECO:0000313" key="1">
    <source>
        <dbReference type="EMBL" id="OPC63891.1"/>
    </source>
</evidence>
<dbReference type="RefSeq" id="WP_078772461.1">
    <property type="nucleotide sequence ID" value="NZ_CBCSBR010000079.1"/>
</dbReference>
<accession>A0A1T3MHY6</accession>
<proteinExistence type="predicted"/>
<reference evidence="1 2" key="1">
    <citation type="submission" date="2016-06" db="EMBL/GenBank/DDBJ databases">
        <title>Revisiting the taxonomy of the Elizabethkingia Genus based on Whole-Genome Sequencing, Optical Mapping, and MALDI-TOF.</title>
        <authorList>
            <person name="Nicholson A.C."/>
        </authorList>
    </citation>
    <scope>NUCLEOTIDE SEQUENCE [LARGE SCALE GENOMIC DNA]</scope>
    <source>
        <strain evidence="1 2">G4070</strain>
    </source>
</reference>
<name>A0A1T3MHY6_9FLAO</name>
<comment type="caution">
    <text evidence="1">The sequence shown here is derived from an EMBL/GenBank/DDBJ whole genome shotgun (WGS) entry which is preliminary data.</text>
</comment>